<dbReference type="AlphaFoldDB" id="A0A365YB52"/>
<feature type="domain" description="CsbD-like" evidence="3">
    <location>
        <begin position="5"/>
        <end position="56"/>
    </location>
</feature>
<evidence type="ECO:0000313" key="4">
    <source>
        <dbReference type="EMBL" id="NAZ17658.1"/>
    </source>
</evidence>
<dbReference type="InterPro" id="IPR036629">
    <property type="entry name" value="YjbJ_sf"/>
</dbReference>
<dbReference type="Gene3D" id="1.10.1470.10">
    <property type="entry name" value="YjbJ"/>
    <property type="match status" value="1"/>
</dbReference>
<name>A0A365YB52_9MICC</name>
<dbReference type="Pfam" id="PF05532">
    <property type="entry name" value="CsbD"/>
    <property type="match status" value="1"/>
</dbReference>
<dbReference type="EMBL" id="WYDN01000021">
    <property type="protein sequence ID" value="NAZ17658.1"/>
    <property type="molecule type" value="Genomic_DNA"/>
</dbReference>
<dbReference type="InterPro" id="IPR008462">
    <property type="entry name" value="CsbD"/>
</dbReference>
<comment type="caution">
    <text evidence="5">The sequence shown here is derived from an EMBL/GenBank/DDBJ whole genome shotgun (WGS) entry which is preliminary data.</text>
</comment>
<gene>
    <name evidence="5" type="ORF">C1H84_16115</name>
    <name evidence="4" type="ORF">GT020_16555</name>
</gene>
<evidence type="ECO:0000256" key="1">
    <source>
        <dbReference type="ARBA" id="ARBA00009129"/>
    </source>
</evidence>
<feature type="compositionally biased region" description="Basic and acidic residues" evidence="2">
    <location>
        <begin position="1"/>
        <end position="23"/>
    </location>
</feature>
<accession>A0A365YB52</accession>
<dbReference type="SUPFAM" id="SSF69047">
    <property type="entry name" value="Hypothetical protein YjbJ"/>
    <property type="match status" value="1"/>
</dbReference>
<evidence type="ECO:0000256" key="2">
    <source>
        <dbReference type="SAM" id="MobiDB-lite"/>
    </source>
</evidence>
<comment type="similarity">
    <text evidence="1">Belongs to the UPF0337 (CsbD) family.</text>
</comment>
<dbReference type="EMBL" id="POAF01000009">
    <property type="protein sequence ID" value="RBL99213.1"/>
    <property type="molecule type" value="Genomic_DNA"/>
</dbReference>
<dbReference type="Proteomes" id="UP000477543">
    <property type="component" value="Unassembled WGS sequence"/>
</dbReference>
<dbReference type="RefSeq" id="WP_047118988.1">
    <property type="nucleotide sequence ID" value="NZ_CM125969.1"/>
</dbReference>
<proteinExistence type="inferred from homology"/>
<dbReference type="Proteomes" id="UP000252167">
    <property type="component" value="Unassembled WGS sequence"/>
</dbReference>
<reference evidence="5 6" key="1">
    <citation type="submission" date="2018-01" db="EMBL/GenBank/DDBJ databases">
        <title>Glutamicibacter soli strain NHPC-3 Whole genome sequence and assembly.</title>
        <authorList>
            <person name="Choudhury P."/>
            <person name="Gupta D."/>
            <person name="Sengupta K."/>
            <person name="Jawed A."/>
            <person name="Sultana N."/>
            <person name="Saha P."/>
        </authorList>
    </citation>
    <scope>NUCLEOTIDE SEQUENCE [LARGE SCALE GENOMIC DNA]</scope>
    <source>
        <strain evidence="5 6">NHPC-3</strain>
    </source>
</reference>
<evidence type="ECO:0000313" key="7">
    <source>
        <dbReference type="Proteomes" id="UP000477543"/>
    </source>
</evidence>
<reference evidence="4 7" key="2">
    <citation type="submission" date="2020-01" db="EMBL/GenBank/DDBJ databases">
        <title>Glutamicibacter soli M275.</title>
        <authorList>
            <person name="Meng X."/>
        </authorList>
    </citation>
    <scope>NUCLEOTIDE SEQUENCE [LARGE SCALE GENOMIC DNA]</scope>
    <source>
        <strain evidence="4 7">M275</strain>
    </source>
</reference>
<sequence length="64" mass="6834">MSFGDKIKNKAQEASGKVKEKVGDATNNEDLQAEGLADQAAAKTKQAGEHVKDAAKNIKDDFTK</sequence>
<keyword evidence="6" id="KW-1185">Reference proteome</keyword>
<evidence type="ECO:0000259" key="3">
    <source>
        <dbReference type="Pfam" id="PF05532"/>
    </source>
</evidence>
<protein>
    <submittedName>
        <fullName evidence="5">CsbD family protein</fullName>
    </submittedName>
</protein>
<feature type="region of interest" description="Disordered" evidence="2">
    <location>
        <begin position="1"/>
        <end position="64"/>
    </location>
</feature>
<feature type="compositionally biased region" description="Basic and acidic residues" evidence="2">
    <location>
        <begin position="46"/>
        <end position="64"/>
    </location>
</feature>
<evidence type="ECO:0000313" key="5">
    <source>
        <dbReference type="EMBL" id="RBL99213.1"/>
    </source>
</evidence>
<organism evidence="5 6">
    <name type="scientific">Glutamicibacter soli</name>
    <dbReference type="NCBI Taxonomy" id="453836"/>
    <lineage>
        <taxon>Bacteria</taxon>
        <taxon>Bacillati</taxon>
        <taxon>Actinomycetota</taxon>
        <taxon>Actinomycetes</taxon>
        <taxon>Micrococcales</taxon>
        <taxon>Micrococcaceae</taxon>
        <taxon>Glutamicibacter</taxon>
    </lineage>
</organism>
<evidence type="ECO:0000313" key="6">
    <source>
        <dbReference type="Proteomes" id="UP000252167"/>
    </source>
</evidence>